<dbReference type="RefSeq" id="WP_200241205.1">
    <property type="nucleotide sequence ID" value="NZ_NRRY01000008.1"/>
</dbReference>
<evidence type="ECO:0000313" key="3">
    <source>
        <dbReference type="Proteomes" id="UP001138768"/>
    </source>
</evidence>
<evidence type="ECO:0000256" key="1">
    <source>
        <dbReference type="SAM" id="MobiDB-lite"/>
    </source>
</evidence>
<dbReference type="AlphaFoldDB" id="A0A9X0W793"/>
<proteinExistence type="predicted"/>
<feature type="compositionally biased region" description="Low complexity" evidence="1">
    <location>
        <begin position="36"/>
        <end position="53"/>
    </location>
</feature>
<feature type="compositionally biased region" description="Low complexity" evidence="1">
    <location>
        <begin position="8"/>
        <end position="29"/>
    </location>
</feature>
<comment type="caution">
    <text evidence="2">The sequence shown here is derived from an EMBL/GenBank/DDBJ whole genome shotgun (WGS) entry which is preliminary data.</text>
</comment>
<organism evidence="2 3">
    <name type="scientific">Lamprobacter modestohalophilus</name>
    <dbReference type="NCBI Taxonomy" id="1064514"/>
    <lineage>
        <taxon>Bacteria</taxon>
        <taxon>Pseudomonadati</taxon>
        <taxon>Pseudomonadota</taxon>
        <taxon>Gammaproteobacteria</taxon>
        <taxon>Chromatiales</taxon>
        <taxon>Chromatiaceae</taxon>
        <taxon>Lamprobacter</taxon>
    </lineage>
</organism>
<keyword evidence="3" id="KW-1185">Reference proteome</keyword>
<reference evidence="2 3" key="1">
    <citation type="journal article" date="2020" name="Microorganisms">
        <title>Osmotic Adaptation and Compatible Solute Biosynthesis of Phototrophic Bacteria as Revealed from Genome Analyses.</title>
        <authorList>
            <person name="Imhoff J.F."/>
            <person name="Rahn T."/>
            <person name="Kunzel S."/>
            <person name="Keller A."/>
            <person name="Neulinger S.C."/>
        </authorList>
    </citation>
    <scope>NUCLEOTIDE SEQUENCE [LARGE SCALE GENOMIC DNA]</scope>
    <source>
        <strain evidence="2 3">DSM 25653</strain>
    </source>
</reference>
<dbReference type="Proteomes" id="UP001138768">
    <property type="component" value="Unassembled WGS sequence"/>
</dbReference>
<accession>A0A9X0W793</accession>
<gene>
    <name evidence="2" type="ORF">CKO42_07305</name>
</gene>
<name>A0A9X0W793_9GAMM</name>
<dbReference type="EMBL" id="NRRY01000008">
    <property type="protein sequence ID" value="MBK1618250.1"/>
    <property type="molecule type" value="Genomic_DNA"/>
</dbReference>
<evidence type="ECO:0000313" key="2">
    <source>
        <dbReference type="EMBL" id="MBK1618250.1"/>
    </source>
</evidence>
<feature type="compositionally biased region" description="Polar residues" evidence="1">
    <location>
        <begin position="69"/>
        <end position="86"/>
    </location>
</feature>
<protein>
    <submittedName>
        <fullName evidence="2">Uncharacterized protein</fullName>
    </submittedName>
</protein>
<sequence>MSEETIVSAPAEAPASAAGGASTTASGTTARKKASTKAAATARRSRQSSVATAPASFGTAALGSESRAHNPSNDDPFQSGQRIWPD</sequence>
<feature type="region of interest" description="Disordered" evidence="1">
    <location>
        <begin position="1"/>
        <end position="86"/>
    </location>
</feature>